<keyword evidence="2" id="KW-1133">Transmembrane helix</keyword>
<dbReference type="AlphaFoldDB" id="A0A316VL77"/>
<feature type="compositionally biased region" description="Low complexity" evidence="1">
    <location>
        <begin position="444"/>
        <end position="458"/>
    </location>
</feature>
<feature type="region of interest" description="Disordered" evidence="1">
    <location>
        <begin position="330"/>
        <end position="350"/>
    </location>
</feature>
<reference evidence="3 4" key="1">
    <citation type="journal article" date="2018" name="Mol. Biol. Evol.">
        <title>Broad Genomic Sampling Reveals a Smut Pathogenic Ancestry of the Fungal Clade Ustilaginomycotina.</title>
        <authorList>
            <person name="Kijpornyongpan T."/>
            <person name="Mondo S.J."/>
            <person name="Barry K."/>
            <person name="Sandor L."/>
            <person name="Lee J."/>
            <person name="Lipzen A."/>
            <person name="Pangilinan J."/>
            <person name="LaButti K."/>
            <person name="Hainaut M."/>
            <person name="Henrissat B."/>
            <person name="Grigoriev I.V."/>
            <person name="Spatafora J.W."/>
            <person name="Aime M.C."/>
        </authorList>
    </citation>
    <scope>NUCLEOTIDE SEQUENCE [LARGE SCALE GENOMIC DNA]</scope>
    <source>
        <strain evidence="3 4">MCA 3882</strain>
    </source>
</reference>
<feature type="region of interest" description="Disordered" evidence="1">
    <location>
        <begin position="167"/>
        <end position="219"/>
    </location>
</feature>
<dbReference type="Proteomes" id="UP000245771">
    <property type="component" value="Unassembled WGS sequence"/>
</dbReference>
<sequence length="636" mass="68846">MATNGQGGGGIISGWVATFLRVSLLPVICIGAPLWPIVGLLCAVPVIGIFAIPLFLLLTLLLLYSVAWFSYLLLAQADPPASSKQGTFAPYLPFLPYSPLRCLKINWAALLYASSAVKVALPAVLDWSYRRVMVLGTQGGGGIVKENILYGSSSPNKRLDIYLPPSAPASARTGATSSTSASVRNRKHSTNFAEPLPTPPIDDEQATPRPGNQSPGRARSPVVIVVPSPIPPLTWTQRRKTYLQLALRLRRMGYCVIVPDISWYPEGRIKTSIVDLRLVLRWAAANCKRYGGDERQIYLLGHGMSAHLAMLTLTQEAVVLSREGFLHKQSEAQSKREQLVNWDNRNEDDQDETITAATQRNGRHNNGSYPYGSSSSYAAVASTPVHVPGTQAPEAEENAWVDEPGEEDLPPGAVMNGNENIDQLGRTRGGRGLESFDNAPGNESGISNISFPSSSWPPQNGDHSTNGQSLSNIPTSISNGLRRVEIYEPEINVPPIAGIILLAGVFDVIKCFRNESDRGVEHLSVLRRSCGPSHTSCLLHSPAHLLYAAKNILDTSLLPPRFLLVHGGKDAVVDVSQSTLLKTLLSGIGVENVKLRAYRELGHVEAVASLFLGMGKASTRYSKQILSDISDFISAK</sequence>
<feature type="compositionally biased region" description="Polar residues" evidence="1">
    <location>
        <begin position="461"/>
        <end position="474"/>
    </location>
</feature>
<feature type="transmembrane region" description="Helical" evidence="2">
    <location>
        <begin position="24"/>
        <end position="47"/>
    </location>
</feature>
<dbReference type="SUPFAM" id="SSF53474">
    <property type="entry name" value="alpha/beta-Hydrolases"/>
    <property type="match status" value="1"/>
</dbReference>
<dbReference type="InParanoid" id="A0A316VL77"/>
<dbReference type="EMBL" id="KZ819602">
    <property type="protein sequence ID" value="PWN38379.1"/>
    <property type="molecule type" value="Genomic_DNA"/>
</dbReference>
<evidence type="ECO:0000256" key="1">
    <source>
        <dbReference type="SAM" id="MobiDB-lite"/>
    </source>
</evidence>
<evidence type="ECO:0000313" key="3">
    <source>
        <dbReference type="EMBL" id="PWN38379.1"/>
    </source>
</evidence>
<keyword evidence="2" id="KW-0812">Transmembrane</keyword>
<protein>
    <recommendedName>
        <fullName evidence="5">Alpha/beta-hydrolase</fullName>
    </recommendedName>
</protein>
<gene>
    <name evidence="3" type="ORF">FA14DRAFT_159976</name>
</gene>
<proteinExistence type="predicted"/>
<keyword evidence="4" id="KW-1185">Reference proteome</keyword>
<feature type="transmembrane region" description="Helical" evidence="2">
    <location>
        <begin position="54"/>
        <end position="74"/>
    </location>
</feature>
<accession>A0A316VL77</accession>
<dbReference type="OrthoDB" id="6495301at2759"/>
<keyword evidence="2" id="KW-0472">Membrane</keyword>
<dbReference type="RefSeq" id="XP_025358681.1">
    <property type="nucleotide sequence ID" value="XM_025498474.1"/>
</dbReference>
<evidence type="ECO:0008006" key="5">
    <source>
        <dbReference type="Google" id="ProtNLM"/>
    </source>
</evidence>
<dbReference type="InterPro" id="IPR029058">
    <property type="entry name" value="AB_hydrolase_fold"/>
</dbReference>
<dbReference type="STRING" id="1280837.A0A316VL77"/>
<evidence type="ECO:0000256" key="2">
    <source>
        <dbReference type="SAM" id="Phobius"/>
    </source>
</evidence>
<dbReference type="Gene3D" id="3.40.50.1820">
    <property type="entry name" value="alpha/beta hydrolase"/>
    <property type="match status" value="2"/>
</dbReference>
<name>A0A316VL77_9BASI</name>
<evidence type="ECO:0000313" key="4">
    <source>
        <dbReference type="Proteomes" id="UP000245771"/>
    </source>
</evidence>
<feature type="region of interest" description="Disordered" evidence="1">
    <location>
        <begin position="402"/>
        <end position="474"/>
    </location>
</feature>
<dbReference type="GeneID" id="37020255"/>
<organism evidence="3 4">
    <name type="scientific">Meira miltonrushii</name>
    <dbReference type="NCBI Taxonomy" id="1280837"/>
    <lineage>
        <taxon>Eukaryota</taxon>
        <taxon>Fungi</taxon>
        <taxon>Dikarya</taxon>
        <taxon>Basidiomycota</taxon>
        <taxon>Ustilaginomycotina</taxon>
        <taxon>Exobasidiomycetes</taxon>
        <taxon>Exobasidiales</taxon>
        <taxon>Brachybasidiaceae</taxon>
        <taxon>Meira</taxon>
    </lineage>
</organism>
<feature type="compositionally biased region" description="Low complexity" evidence="1">
    <location>
        <begin position="168"/>
        <end position="182"/>
    </location>
</feature>